<feature type="transmembrane region" description="Helical" evidence="1">
    <location>
        <begin position="132"/>
        <end position="152"/>
    </location>
</feature>
<gene>
    <name evidence="2" type="ordered locus">mru_0726</name>
</gene>
<dbReference type="AlphaFoldDB" id="D3E216"/>
<sequence length="452" mass="49991">MTKLIKREVKREYNEESPLKLKIANAISTFTNPPIICIPLFLLISFVLASNGNPFSSSFSFDWMLFAKCEIISLVFASVLPMAIIIYWAKKLNTDKDISNREDRFIPLIVGVLSYLIGFVISFFFELPNFLTILLLCYAVNTFIVMLITSLWKISIHTTGLSGPVAALIMLLGPIGALFGLLYPVLIWSRVTLKKHTMAQAIAGGIFGFVFTVGESYLYMRLFKMSVPGLVPLAECFWIIFALVACPIVLGICGLLEKRGIESVIRAKLFHLLAFIGFAAFYFYGPSSAVLILILSAIVSVLVTIFAGDTFSWYKGISRGLERENLSIVLSLACGLIWIYVAMNYFNIESAIIATIIVAFVGAIAEPVAIKYARYKFPMKSLLGNDGNKSIESSVVALIVTMIILLLFTQNVFVSIAVGLLVCLIETFVPKELENLVIPVACAIILGFLLHY</sequence>
<dbReference type="RefSeq" id="WP_012955528.1">
    <property type="nucleotide sequence ID" value="NC_013790.1"/>
</dbReference>
<reference evidence="2 3" key="1">
    <citation type="journal article" date="2010" name="PLoS ONE">
        <title>The genome sequence of the rumen methanogen Methanobrevibacter ruminantium reveals new possibilities for controlling ruminant methane emissions.</title>
        <authorList>
            <person name="Leahy S.C."/>
            <person name="Kelly W.J."/>
            <person name="Altermann E."/>
            <person name="Ronimus R.S."/>
            <person name="Yeoman C.J."/>
            <person name="Pacheco D.M."/>
            <person name="Li D."/>
            <person name="Kong Z."/>
            <person name="McTavish S."/>
            <person name="Sang C."/>
            <person name="Lambie S.C."/>
            <person name="Janssen P.H."/>
            <person name="Dey D."/>
            <person name="Attwood G.T."/>
        </authorList>
    </citation>
    <scope>NUCLEOTIDE SEQUENCE [LARGE SCALE GENOMIC DNA]</scope>
    <source>
        <strain evidence="3">ATCC 35063 / DSM 1093 / JCM 13430 / OCM 146 / M1</strain>
    </source>
</reference>
<dbReference type="OrthoDB" id="77866at2157"/>
<dbReference type="KEGG" id="mru:mru_0726"/>
<name>D3E216_METRM</name>
<evidence type="ECO:0008006" key="4">
    <source>
        <dbReference type="Google" id="ProtNLM"/>
    </source>
</evidence>
<dbReference type="Proteomes" id="UP000008680">
    <property type="component" value="Chromosome"/>
</dbReference>
<feature type="transmembrane region" description="Helical" evidence="1">
    <location>
        <begin position="237"/>
        <end position="257"/>
    </location>
</feature>
<dbReference type="GeneID" id="8770374"/>
<evidence type="ECO:0000313" key="3">
    <source>
        <dbReference type="Proteomes" id="UP000008680"/>
    </source>
</evidence>
<feature type="transmembrane region" description="Helical" evidence="1">
    <location>
        <begin position="352"/>
        <end position="373"/>
    </location>
</feature>
<dbReference type="STRING" id="634498.mru_0726"/>
<dbReference type="PATRIC" id="fig|634498.28.peg.729"/>
<organism evidence="2 3">
    <name type="scientific">Methanobrevibacter ruminantium (strain ATCC 35063 / DSM 1093 / JCM 13430 / OCM 146 / M1)</name>
    <name type="common">Methanobacterium ruminantium</name>
    <dbReference type="NCBI Taxonomy" id="634498"/>
    <lineage>
        <taxon>Archaea</taxon>
        <taxon>Methanobacteriati</taxon>
        <taxon>Methanobacteriota</taxon>
        <taxon>Methanomada group</taxon>
        <taxon>Methanobacteria</taxon>
        <taxon>Methanobacteriales</taxon>
        <taxon>Methanobacteriaceae</taxon>
        <taxon>Methanobrevibacter</taxon>
    </lineage>
</organism>
<dbReference type="eggNOG" id="arCOG07501">
    <property type="taxonomic scope" value="Archaea"/>
</dbReference>
<proteinExistence type="predicted"/>
<evidence type="ECO:0000313" key="2">
    <source>
        <dbReference type="EMBL" id="ADC46577.1"/>
    </source>
</evidence>
<feature type="transmembrane region" description="Helical" evidence="1">
    <location>
        <begin position="105"/>
        <end position="125"/>
    </location>
</feature>
<feature type="transmembrane region" description="Helical" evidence="1">
    <location>
        <begin position="394"/>
        <end position="421"/>
    </location>
</feature>
<dbReference type="eggNOG" id="arCOG01880">
    <property type="taxonomic scope" value="Archaea"/>
</dbReference>
<feature type="transmembrane region" description="Helical" evidence="1">
    <location>
        <begin position="198"/>
        <end position="217"/>
    </location>
</feature>
<dbReference type="HOGENOM" id="CLU_604979_0_0_2"/>
<accession>D3E216</accession>
<feature type="transmembrane region" description="Helical" evidence="1">
    <location>
        <begin position="291"/>
        <end position="314"/>
    </location>
</feature>
<feature type="transmembrane region" description="Helical" evidence="1">
    <location>
        <begin position="30"/>
        <end position="50"/>
    </location>
</feature>
<feature type="transmembrane region" description="Helical" evidence="1">
    <location>
        <begin position="269"/>
        <end position="285"/>
    </location>
</feature>
<evidence type="ECO:0000256" key="1">
    <source>
        <dbReference type="SAM" id="Phobius"/>
    </source>
</evidence>
<feature type="transmembrane region" description="Helical" evidence="1">
    <location>
        <begin position="326"/>
        <end position="346"/>
    </location>
</feature>
<keyword evidence="1" id="KW-0812">Transmembrane</keyword>
<feature type="transmembrane region" description="Helical" evidence="1">
    <location>
        <begin position="433"/>
        <end position="450"/>
    </location>
</feature>
<protein>
    <recommendedName>
        <fullName evidence="4">Dolichol kinase</fullName>
    </recommendedName>
</protein>
<dbReference type="EMBL" id="CP001719">
    <property type="protein sequence ID" value="ADC46577.1"/>
    <property type="molecule type" value="Genomic_DNA"/>
</dbReference>
<keyword evidence="3" id="KW-1185">Reference proteome</keyword>
<keyword evidence="1" id="KW-1133">Transmembrane helix</keyword>
<feature type="transmembrane region" description="Helical" evidence="1">
    <location>
        <begin position="71"/>
        <end position="89"/>
    </location>
</feature>
<feature type="transmembrane region" description="Helical" evidence="1">
    <location>
        <begin position="164"/>
        <end position="186"/>
    </location>
</feature>
<keyword evidence="1" id="KW-0472">Membrane</keyword>